<evidence type="ECO:0000313" key="2">
    <source>
        <dbReference type="Proteomes" id="UP000235672"/>
    </source>
</evidence>
<dbReference type="AlphaFoldDB" id="A0A2J6QLL7"/>
<organism evidence="1 2">
    <name type="scientific">Hyaloscypha hepaticicola</name>
    <dbReference type="NCBI Taxonomy" id="2082293"/>
    <lineage>
        <taxon>Eukaryota</taxon>
        <taxon>Fungi</taxon>
        <taxon>Dikarya</taxon>
        <taxon>Ascomycota</taxon>
        <taxon>Pezizomycotina</taxon>
        <taxon>Leotiomycetes</taxon>
        <taxon>Helotiales</taxon>
        <taxon>Hyaloscyphaceae</taxon>
        <taxon>Hyaloscypha</taxon>
    </lineage>
</organism>
<sequence>MKIYEIVQALQWKDVGNKSSIKPWTSSLSAARSYWVTFQGLTATCGSGASVAPMALRGRPGAAVGVPCYEPSPSLVSIDS</sequence>
<accession>A0A2J6QLL7</accession>
<gene>
    <name evidence="1" type="ORF">NA56DRAFT_227232</name>
</gene>
<name>A0A2J6QLL7_9HELO</name>
<keyword evidence="2" id="KW-1185">Reference proteome</keyword>
<reference evidence="1 2" key="1">
    <citation type="submission" date="2016-05" db="EMBL/GenBank/DDBJ databases">
        <title>A degradative enzymes factory behind the ericoid mycorrhizal symbiosis.</title>
        <authorList>
            <consortium name="DOE Joint Genome Institute"/>
            <person name="Martino E."/>
            <person name="Morin E."/>
            <person name="Grelet G."/>
            <person name="Kuo A."/>
            <person name="Kohler A."/>
            <person name="Daghino S."/>
            <person name="Barry K."/>
            <person name="Choi C."/>
            <person name="Cichocki N."/>
            <person name="Clum A."/>
            <person name="Copeland A."/>
            <person name="Hainaut M."/>
            <person name="Haridas S."/>
            <person name="Labutti K."/>
            <person name="Lindquist E."/>
            <person name="Lipzen A."/>
            <person name="Khouja H.-R."/>
            <person name="Murat C."/>
            <person name="Ohm R."/>
            <person name="Olson A."/>
            <person name="Spatafora J."/>
            <person name="Veneault-Fourrey C."/>
            <person name="Henrissat B."/>
            <person name="Grigoriev I."/>
            <person name="Martin F."/>
            <person name="Perotto S."/>
        </authorList>
    </citation>
    <scope>NUCLEOTIDE SEQUENCE [LARGE SCALE GENOMIC DNA]</scope>
    <source>
        <strain evidence="1 2">UAMH 7357</strain>
    </source>
</reference>
<protein>
    <submittedName>
        <fullName evidence="1">Uncharacterized protein</fullName>
    </submittedName>
</protein>
<dbReference type="EMBL" id="KZ613466">
    <property type="protein sequence ID" value="PMD27183.1"/>
    <property type="molecule type" value="Genomic_DNA"/>
</dbReference>
<dbReference type="Proteomes" id="UP000235672">
    <property type="component" value="Unassembled WGS sequence"/>
</dbReference>
<evidence type="ECO:0000313" key="1">
    <source>
        <dbReference type="EMBL" id="PMD27183.1"/>
    </source>
</evidence>
<proteinExistence type="predicted"/>